<evidence type="ECO:0000313" key="3">
    <source>
        <dbReference type="Proteomes" id="UP000030762"/>
    </source>
</evidence>
<dbReference type="AlphaFoldDB" id="T0S5B9"/>
<feature type="region of interest" description="Disordered" evidence="1">
    <location>
        <begin position="314"/>
        <end position="341"/>
    </location>
</feature>
<dbReference type="OrthoDB" id="79855at2759"/>
<proteinExistence type="predicted"/>
<feature type="compositionally biased region" description="Pro residues" evidence="1">
    <location>
        <begin position="22"/>
        <end position="32"/>
    </location>
</feature>
<dbReference type="RefSeq" id="XP_008606067.1">
    <property type="nucleotide sequence ID" value="XM_008607845.1"/>
</dbReference>
<feature type="region of interest" description="Disordered" evidence="1">
    <location>
        <begin position="1"/>
        <end position="36"/>
    </location>
</feature>
<evidence type="ECO:0000313" key="2">
    <source>
        <dbReference type="EMBL" id="EQC40368.1"/>
    </source>
</evidence>
<sequence>MDVFAGLDPLGGKGSKPTTTPSYPPYGAPPPQANMGGMPTSNFGSNGRGMNNGNPMMGGMPASNCGSNGGSSINMGGMPGMHAAMPPMGGMPGMNMNMSMGGMPTGNFSSNGSSAMHMGGMPGMTPMSPMGGMNMGGMHAMPGMMNGMGGGMNMAPNGMGMPPQGPPAAQPVMYDNIKNLLEKKAPPSTPTGADGGGDMFSCFGGGDKPSSRTSSGTSSSAQAPAGAFDPFGGSGAPPAPTSAGVNLSIFGDAAPSTSSGNISTSSSTPKNSALADRLRGSKRQTQEAQRASLNVGTYANSNAALAATPSIKKQLGGADAAPTGNAPATTATSSPDNLLGF</sequence>
<evidence type="ECO:0000256" key="1">
    <source>
        <dbReference type="SAM" id="MobiDB-lite"/>
    </source>
</evidence>
<accession>T0S5B9</accession>
<feature type="compositionally biased region" description="Gly residues" evidence="1">
    <location>
        <begin position="193"/>
        <end position="207"/>
    </location>
</feature>
<dbReference type="VEuPathDB" id="FungiDB:SDRG_02267"/>
<dbReference type="Proteomes" id="UP000030762">
    <property type="component" value="Unassembled WGS sequence"/>
</dbReference>
<dbReference type="InParanoid" id="T0S5B9"/>
<gene>
    <name evidence="2" type="ORF">SDRG_02267</name>
</gene>
<feature type="region of interest" description="Disordered" evidence="1">
    <location>
        <begin position="182"/>
        <end position="240"/>
    </location>
</feature>
<dbReference type="OMA" id="PVMYDNI"/>
<feature type="compositionally biased region" description="Low complexity" evidence="1">
    <location>
        <begin position="211"/>
        <end position="227"/>
    </location>
</feature>
<name>T0S5B9_SAPDV</name>
<organism evidence="2 3">
    <name type="scientific">Saprolegnia diclina (strain VS20)</name>
    <dbReference type="NCBI Taxonomy" id="1156394"/>
    <lineage>
        <taxon>Eukaryota</taxon>
        <taxon>Sar</taxon>
        <taxon>Stramenopiles</taxon>
        <taxon>Oomycota</taxon>
        <taxon>Saprolegniomycetes</taxon>
        <taxon>Saprolegniales</taxon>
        <taxon>Saprolegniaceae</taxon>
        <taxon>Saprolegnia</taxon>
    </lineage>
</organism>
<keyword evidence="3" id="KW-1185">Reference proteome</keyword>
<protein>
    <submittedName>
        <fullName evidence="2">Uncharacterized protein</fullName>
    </submittedName>
</protein>
<feature type="region of interest" description="Disordered" evidence="1">
    <location>
        <begin position="255"/>
        <end position="294"/>
    </location>
</feature>
<dbReference type="GeneID" id="19942994"/>
<reference evidence="2 3" key="1">
    <citation type="submission" date="2012-04" db="EMBL/GenBank/DDBJ databases">
        <title>The Genome Sequence of Saprolegnia declina VS20.</title>
        <authorList>
            <consortium name="The Broad Institute Genome Sequencing Platform"/>
            <person name="Russ C."/>
            <person name="Nusbaum C."/>
            <person name="Tyler B."/>
            <person name="van West P."/>
            <person name="Dieguez-Uribeondo J."/>
            <person name="de Bruijn I."/>
            <person name="Tripathy S."/>
            <person name="Jiang R."/>
            <person name="Young S.K."/>
            <person name="Zeng Q."/>
            <person name="Gargeya S."/>
            <person name="Fitzgerald M."/>
            <person name="Haas B."/>
            <person name="Abouelleil A."/>
            <person name="Alvarado L."/>
            <person name="Arachchi H.M."/>
            <person name="Berlin A."/>
            <person name="Chapman S.B."/>
            <person name="Goldberg J."/>
            <person name="Griggs A."/>
            <person name="Gujja S."/>
            <person name="Hansen M."/>
            <person name="Howarth C."/>
            <person name="Imamovic A."/>
            <person name="Larimer J."/>
            <person name="McCowen C."/>
            <person name="Montmayeur A."/>
            <person name="Murphy C."/>
            <person name="Neiman D."/>
            <person name="Pearson M."/>
            <person name="Priest M."/>
            <person name="Roberts A."/>
            <person name="Saif S."/>
            <person name="Shea T."/>
            <person name="Sisk P."/>
            <person name="Sykes S."/>
            <person name="Wortman J."/>
            <person name="Nusbaum C."/>
            <person name="Birren B."/>
        </authorList>
    </citation>
    <scope>NUCLEOTIDE SEQUENCE [LARGE SCALE GENOMIC DNA]</scope>
    <source>
        <strain evidence="2 3">VS20</strain>
    </source>
</reference>
<feature type="compositionally biased region" description="Low complexity" evidence="1">
    <location>
        <begin position="256"/>
        <end position="268"/>
    </location>
</feature>
<dbReference type="eggNOG" id="ENOG502S9ZJ">
    <property type="taxonomic scope" value="Eukaryota"/>
</dbReference>
<dbReference type="EMBL" id="JH767136">
    <property type="protein sequence ID" value="EQC40368.1"/>
    <property type="molecule type" value="Genomic_DNA"/>
</dbReference>
<feature type="compositionally biased region" description="Low complexity" evidence="1">
    <location>
        <begin position="316"/>
        <end position="341"/>
    </location>
</feature>